<proteinExistence type="predicted"/>
<dbReference type="Pfam" id="PF23226">
    <property type="entry name" value="Exo_endo_phos_PGAP2IP"/>
    <property type="match status" value="1"/>
</dbReference>
<dbReference type="Gene3D" id="3.60.10.10">
    <property type="entry name" value="Endonuclease/exonuclease/phosphatase"/>
    <property type="match status" value="1"/>
</dbReference>
<organism evidence="2">
    <name type="scientific">marine sediment metagenome</name>
    <dbReference type="NCBI Taxonomy" id="412755"/>
    <lineage>
        <taxon>unclassified sequences</taxon>
        <taxon>metagenomes</taxon>
        <taxon>ecological metagenomes</taxon>
    </lineage>
</organism>
<dbReference type="AlphaFoldDB" id="A0A0F9LL91"/>
<dbReference type="SUPFAM" id="SSF56219">
    <property type="entry name" value="DNase I-like"/>
    <property type="match status" value="1"/>
</dbReference>
<dbReference type="GO" id="GO:0016020">
    <property type="term" value="C:membrane"/>
    <property type="evidence" value="ECO:0007669"/>
    <property type="project" value="GOC"/>
</dbReference>
<dbReference type="EMBL" id="LAZR01012176">
    <property type="protein sequence ID" value="KKM28175.1"/>
    <property type="molecule type" value="Genomic_DNA"/>
</dbReference>
<dbReference type="InterPro" id="IPR057315">
    <property type="entry name" value="Exo_endo_phos_PGAP2IP_C"/>
</dbReference>
<dbReference type="InterPro" id="IPR051916">
    <property type="entry name" value="GPI-anchor_lipid_remodeler"/>
</dbReference>
<reference evidence="2" key="1">
    <citation type="journal article" date="2015" name="Nature">
        <title>Complex archaea that bridge the gap between prokaryotes and eukaryotes.</title>
        <authorList>
            <person name="Spang A."/>
            <person name="Saw J.H."/>
            <person name="Jorgensen S.L."/>
            <person name="Zaremba-Niedzwiedzka K."/>
            <person name="Martijn J."/>
            <person name="Lind A.E."/>
            <person name="van Eijk R."/>
            <person name="Schleper C."/>
            <person name="Guy L."/>
            <person name="Ettema T.J."/>
        </authorList>
    </citation>
    <scope>NUCLEOTIDE SEQUENCE</scope>
</reference>
<dbReference type="GO" id="GO:0006506">
    <property type="term" value="P:GPI anchor biosynthetic process"/>
    <property type="evidence" value="ECO:0007669"/>
    <property type="project" value="TreeGrafter"/>
</dbReference>
<dbReference type="InterPro" id="IPR036691">
    <property type="entry name" value="Endo/exonu/phosph_ase_sf"/>
</dbReference>
<feature type="non-terminal residue" evidence="2">
    <location>
        <position position="359"/>
    </location>
</feature>
<dbReference type="PANTHER" id="PTHR14859">
    <property type="entry name" value="CALCOFLUOR WHITE HYPERSENSITIVE PROTEIN PRECURSOR"/>
    <property type="match status" value="1"/>
</dbReference>
<protein>
    <recommendedName>
        <fullName evidence="1">PGAP2IP C-terminal nuclease-like domain-containing protein</fullName>
    </recommendedName>
</protein>
<sequence length="359" mass="40772">MKKEKIIILTCLFFTPLILSFITLGISELPIKTPSQKNEFKFMTYNIHFGTGMDDLLNLERIAQNILSEDIDPDIIGLQEVENGRVTSYGVDMALWLAQRLNMYYFYYPAINEQAYGCTLLSRYPITSVEGYQVPSSSLERVLIHGVVEVNETFELDIFVTHLGLLDWDENLTDQVNFVLEKTNEVNKTSRKILMGDFNLEYNSIQMAPVYTYFNDTLGTVPRPKTIPSINLFDETEESIDYIFATGYKNITNSTYNKETNISEVTEGFTLINDRKYGGAGDFIWSGFRWGSANHKYYWANNPSLQTPYNTIDPPDTVDILKWQTQVNYLNTSTAVILVYNLSTGVLLATTSGTGAFTG</sequence>
<evidence type="ECO:0000259" key="1">
    <source>
        <dbReference type="Pfam" id="PF23226"/>
    </source>
</evidence>
<accession>A0A0F9LL91</accession>
<name>A0A0F9LL91_9ZZZZ</name>
<dbReference type="PANTHER" id="PTHR14859:SF1">
    <property type="entry name" value="PGAP2-INTERACTING PROTEIN"/>
    <property type="match status" value="1"/>
</dbReference>
<comment type="caution">
    <text evidence="2">The sequence shown here is derived from an EMBL/GenBank/DDBJ whole genome shotgun (WGS) entry which is preliminary data.</text>
</comment>
<evidence type="ECO:0000313" key="2">
    <source>
        <dbReference type="EMBL" id="KKM28175.1"/>
    </source>
</evidence>
<gene>
    <name evidence="2" type="ORF">LCGC14_1567340</name>
</gene>
<feature type="domain" description="PGAP2IP C-terminal nuclease-like" evidence="1">
    <location>
        <begin position="40"/>
        <end position="177"/>
    </location>
</feature>